<dbReference type="EMBL" id="CACVKT020004932">
    <property type="protein sequence ID" value="CAC5392250.1"/>
    <property type="molecule type" value="Genomic_DNA"/>
</dbReference>
<evidence type="ECO:0000313" key="1">
    <source>
        <dbReference type="EMBL" id="CAC5392250.1"/>
    </source>
</evidence>
<keyword evidence="2" id="KW-1185">Reference proteome</keyword>
<evidence type="ECO:0000313" key="2">
    <source>
        <dbReference type="Proteomes" id="UP000507470"/>
    </source>
</evidence>
<reference evidence="1 2" key="1">
    <citation type="submission" date="2020-06" db="EMBL/GenBank/DDBJ databases">
        <authorList>
            <person name="Li R."/>
            <person name="Bekaert M."/>
        </authorList>
    </citation>
    <scope>NUCLEOTIDE SEQUENCE [LARGE SCALE GENOMIC DNA]</scope>
    <source>
        <strain evidence="2">wild</strain>
    </source>
</reference>
<dbReference type="AlphaFoldDB" id="A0A6J8CB54"/>
<dbReference type="Proteomes" id="UP000507470">
    <property type="component" value="Unassembled WGS sequence"/>
</dbReference>
<accession>A0A6J8CB54</accession>
<protein>
    <submittedName>
        <fullName evidence="1">Uncharacterized protein</fullName>
    </submittedName>
</protein>
<organism evidence="1 2">
    <name type="scientific">Mytilus coruscus</name>
    <name type="common">Sea mussel</name>
    <dbReference type="NCBI Taxonomy" id="42192"/>
    <lineage>
        <taxon>Eukaryota</taxon>
        <taxon>Metazoa</taxon>
        <taxon>Spiralia</taxon>
        <taxon>Lophotrochozoa</taxon>
        <taxon>Mollusca</taxon>
        <taxon>Bivalvia</taxon>
        <taxon>Autobranchia</taxon>
        <taxon>Pteriomorphia</taxon>
        <taxon>Mytilida</taxon>
        <taxon>Mytiloidea</taxon>
        <taxon>Mytilidae</taxon>
        <taxon>Mytilinae</taxon>
        <taxon>Mytilus</taxon>
    </lineage>
</organism>
<sequence length="174" mass="19482">MYKERTCIVKKDVSNIKEMLAQSVPVNRTETITTPDTTENVTTRDTTKIITTPYTTEIITTPDMPNTTEIITTPNMHNAKEIITTPDTTKMSTEQSAGIRENPTLDVSSTSDITLPDSFENVSITSISSPIVTFHENWILSVSDSVYNRHSRLKFIFPELRHGYSLEAGMSYGT</sequence>
<proteinExistence type="predicted"/>
<name>A0A6J8CB54_MYTCO</name>
<gene>
    <name evidence="1" type="ORF">MCOR_27198</name>
</gene>